<dbReference type="RefSeq" id="WP_284282029.1">
    <property type="nucleotide sequence ID" value="NZ_BSOJ01000030.1"/>
</dbReference>
<comment type="function">
    <text evidence="10">Specifically catalyzes the dephosphorylation of 2-phosphoglycolate. Is involved in the dissimilation of the intracellular 2-phosphoglycolate formed during the DNA repair of 3'-phosphoglycolate ends, a major class of DNA lesions induced by oxidative stress.</text>
</comment>
<keyword evidence="6 10" id="KW-0479">Metal-binding</keyword>
<keyword evidence="12" id="KW-1185">Reference proteome</keyword>
<evidence type="ECO:0000256" key="1">
    <source>
        <dbReference type="ARBA" id="ARBA00000830"/>
    </source>
</evidence>
<dbReference type="SFLD" id="SFLDS00003">
    <property type="entry name" value="Haloacid_Dehalogenase"/>
    <property type="match status" value="1"/>
</dbReference>
<feature type="active site" description="Nucleophile" evidence="10">
    <location>
        <position position="9"/>
    </location>
</feature>
<dbReference type="Gene3D" id="3.40.50.1000">
    <property type="entry name" value="HAD superfamily/HAD-like"/>
    <property type="match status" value="1"/>
</dbReference>
<dbReference type="InterPro" id="IPR023198">
    <property type="entry name" value="PGP-like_dom2"/>
</dbReference>
<gene>
    <name evidence="11" type="primary">gph</name>
    <name evidence="11" type="ORF">GCM10007875_23730</name>
</gene>
<dbReference type="NCBIfam" id="TIGR01549">
    <property type="entry name" value="HAD-SF-IA-v1"/>
    <property type="match status" value="1"/>
</dbReference>
<keyword evidence="7 10" id="KW-0378">Hydrolase</keyword>
<evidence type="ECO:0000256" key="9">
    <source>
        <dbReference type="ARBA" id="ARBA00023277"/>
    </source>
</evidence>
<feature type="binding site" evidence="10">
    <location>
        <position position="11"/>
    </location>
    <ligand>
        <name>Mg(2+)</name>
        <dbReference type="ChEBI" id="CHEBI:18420"/>
    </ligand>
</feature>
<evidence type="ECO:0000256" key="2">
    <source>
        <dbReference type="ARBA" id="ARBA00001946"/>
    </source>
</evidence>
<dbReference type="InterPro" id="IPR037512">
    <property type="entry name" value="PGPase_prok"/>
</dbReference>
<dbReference type="InterPro" id="IPR006439">
    <property type="entry name" value="HAD-SF_hydro_IA"/>
</dbReference>
<accession>A0ABQ5YTB0</accession>
<dbReference type="InterPro" id="IPR050155">
    <property type="entry name" value="HAD-like_hydrolase_sf"/>
</dbReference>
<dbReference type="Gene3D" id="1.10.150.240">
    <property type="entry name" value="Putative phosphatase, domain 2"/>
    <property type="match status" value="1"/>
</dbReference>
<evidence type="ECO:0000256" key="8">
    <source>
        <dbReference type="ARBA" id="ARBA00022842"/>
    </source>
</evidence>
<sequence length="227" mass="24682">MAIQAVLFDLDGTLLETVPDLAAAVNAMLREMGRPEISQKQVGVYVGKGAESLVRRALSGAMDGQVDADLFRQAMALWNQHYELLNGYKAHCFDGVREGLDMLQNAGFKLAVVTNKPERYTLPLLKRTELLPYFEVVVGGDTCARKKPDPMPIEFACQQLGVNPDEALMIGDSVNDALSAQAAGVSCWLLPYGYNEGNDIHSTPCDAYVQTIEEAANLLLTEQGTTA</sequence>
<organism evidence="11 12">
    <name type="scientific">Limnobacter litoralis</name>
    <dbReference type="NCBI Taxonomy" id="481366"/>
    <lineage>
        <taxon>Bacteria</taxon>
        <taxon>Pseudomonadati</taxon>
        <taxon>Pseudomonadota</taxon>
        <taxon>Betaproteobacteria</taxon>
        <taxon>Burkholderiales</taxon>
        <taxon>Burkholderiaceae</taxon>
        <taxon>Limnobacter</taxon>
    </lineage>
</organism>
<dbReference type="NCBIfam" id="TIGR01449">
    <property type="entry name" value="PGP_bact"/>
    <property type="match status" value="1"/>
</dbReference>
<proteinExistence type="inferred from homology"/>
<dbReference type="InterPro" id="IPR023214">
    <property type="entry name" value="HAD_sf"/>
</dbReference>
<name>A0ABQ5YTB0_9BURK</name>
<protein>
    <recommendedName>
        <fullName evidence="5 10">Phosphoglycolate phosphatase</fullName>
        <shortName evidence="10">PGP</shortName>
        <shortName evidence="10">PGPase</shortName>
        <ecNumber evidence="5 10">3.1.3.18</ecNumber>
    </recommendedName>
</protein>
<dbReference type="PANTHER" id="PTHR43434">
    <property type="entry name" value="PHOSPHOGLYCOLATE PHOSPHATASE"/>
    <property type="match status" value="1"/>
</dbReference>
<dbReference type="SUPFAM" id="SSF56784">
    <property type="entry name" value="HAD-like"/>
    <property type="match status" value="1"/>
</dbReference>
<evidence type="ECO:0000256" key="7">
    <source>
        <dbReference type="ARBA" id="ARBA00022801"/>
    </source>
</evidence>
<evidence type="ECO:0000256" key="6">
    <source>
        <dbReference type="ARBA" id="ARBA00022723"/>
    </source>
</evidence>
<dbReference type="CDD" id="cd16417">
    <property type="entry name" value="HAD_PGPase"/>
    <property type="match status" value="1"/>
</dbReference>
<comment type="caution">
    <text evidence="11">The sequence shown here is derived from an EMBL/GenBank/DDBJ whole genome shotgun (WGS) entry which is preliminary data.</text>
</comment>
<evidence type="ECO:0000256" key="5">
    <source>
        <dbReference type="ARBA" id="ARBA00013078"/>
    </source>
</evidence>
<evidence type="ECO:0000256" key="4">
    <source>
        <dbReference type="ARBA" id="ARBA00006171"/>
    </source>
</evidence>
<feature type="binding site" evidence="10">
    <location>
        <position position="172"/>
    </location>
    <ligand>
        <name>Mg(2+)</name>
        <dbReference type="ChEBI" id="CHEBI:18420"/>
    </ligand>
</feature>
<dbReference type="SFLD" id="SFLDG01135">
    <property type="entry name" value="C1.5.6:_HAD__Beta-PGM__Phospha"/>
    <property type="match status" value="1"/>
</dbReference>
<comment type="pathway">
    <text evidence="3 10">Organic acid metabolism; glycolate biosynthesis; glycolate from 2-phosphoglycolate: step 1/1.</text>
</comment>
<comment type="similarity">
    <text evidence="4 10">Belongs to the HAD-like hydrolase superfamily. CbbY/CbbZ/Gph/YieH family.</text>
</comment>
<keyword evidence="9 10" id="KW-0119">Carbohydrate metabolism</keyword>
<dbReference type="EMBL" id="BSOJ01000030">
    <property type="protein sequence ID" value="GLR27282.1"/>
    <property type="molecule type" value="Genomic_DNA"/>
</dbReference>
<evidence type="ECO:0000313" key="11">
    <source>
        <dbReference type="EMBL" id="GLR27282.1"/>
    </source>
</evidence>
<dbReference type="PRINTS" id="PR00413">
    <property type="entry name" value="HADHALOGNASE"/>
</dbReference>
<feature type="binding site" evidence="10">
    <location>
        <position position="9"/>
    </location>
    <ligand>
        <name>Mg(2+)</name>
        <dbReference type="ChEBI" id="CHEBI:18420"/>
    </ligand>
</feature>
<dbReference type="NCBIfam" id="TIGR01509">
    <property type="entry name" value="HAD-SF-IA-v3"/>
    <property type="match status" value="1"/>
</dbReference>
<reference evidence="12" key="1">
    <citation type="journal article" date="2019" name="Int. J. Syst. Evol. Microbiol.">
        <title>The Global Catalogue of Microorganisms (GCM) 10K type strain sequencing project: providing services to taxonomists for standard genome sequencing and annotation.</title>
        <authorList>
            <consortium name="The Broad Institute Genomics Platform"/>
            <consortium name="The Broad Institute Genome Sequencing Center for Infectious Disease"/>
            <person name="Wu L."/>
            <person name="Ma J."/>
        </authorList>
    </citation>
    <scope>NUCLEOTIDE SEQUENCE [LARGE SCALE GENOMIC DNA]</scope>
    <source>
        <strain evidence="12">NBRC 105857</strain>
    </source>
</reference>
<dbReference type="Proteomes" id="UP001156664">
    <property type="component" value="Unassembled WGS sequence"/>
</dbReference>
<dbReference type="PANTHER" id="PTHR43434:SF1">
    <property type="entry name" value="PHOSPHOGLYCOLATE PHOSPHATASE"/>
    <property type="match status" value="1"/>
</dbReference>
<keyword evidence="8 10" id="KW-0460">Magnesium</keyword>
<dbReference type="NCBIfam" id="NF009695">
    <property type="entry name" value="PRK13222.1-2"/>
    <property type="match status" value="1"/>
</dbReference>
<dbReference type="InterPro" id="IPR036412">
    <property type="entry name" value="HAD-like_sf"/>
</dbReference>
<dbReference type="InterPro" id="IPR041492">
    <property type="entry name" value="HAD_2"/>
</dbReference>
<dbReference type="EC" id="3.1.3.18" evidence="5 10"/>
<dbReference type="Pfam" id="PF13419">
    <property type="entry name" value="HAD_2"/>
    <property type="match status" value="1"/>
</dbReference>
<comment type="catalytic activity">
    <reaction evidence="1 10">
        <text>2-phosphoglycolate + H2O = glycolate + phosphate</text>
        <dbReference type="Rhea" id="RHEA:14369"/>
        <dbReference type="ChEBI" id="CHEBI:15377"/>
        <dbReference type="ChEBI" id="CHEBI:29805"/>
        <dbReference type="ChEBI" id="CHEBI:43474"/>
        <dbReference type="ChEBI" id="CHEBI:58033"/>
        <dbReference type="EC" id="3.1.3.18"/>
    </reaction>
</comment>
<comment type="cofactor">
    <cofactor evidence="2 10">
        <name>Mg(2+)</name>
        <dbReference type="ChEBI" id="CHEBI:18420"/>
    </cofactor>
</comment>
<evidence type="ECO:0000256" key="3">
    <source>
        <dbReference type="ARBA" id="ARBA00004818"/>
    </source>
</evidence>
<evidence type="ECO:0000256" key="10">
    <source>
        <dbReference type="HAMAP-Rule" id="MF_00495"/>
    </source>
</evidence>
<dbReference type="HAMAP" id="MF_00495">
    <property type="entry name" value="GPH_hydrolase_bact"/>
    <property type="match status" value="1"/>
</dbReference>
<dbReference type="SFLD" id="SFLDG01129">
    <property type="entry name" value="C1.5:_HAD__Beta-PGM__Phosphata"/>
    <property type="match status" value="1"/>
</dbReference>
<evidence type="ECO:0000313" key="12">
    <source>
        <dbReference type="Proteomes" id="UP001156664"/>
    </source>
</evidence>